<proteinExistence type="predicted"/>
<dbReference type="SUPFAM" id="SSF46689">
    <property type="entry name" value="Homeodomain-like"/>
    <property type="match status" value="1"/>
</dbReference>
<dbReference type="InterPro" id="IPR009057">
    <property type="entry name" value="Homeodomain-like_sf"/>
</dbReference>
<dbReference type="AlphaFoldDB" id="A0A9N8VHS1"/>
<reference evidence="1" key="1">
    <citation type="submission" date="2021-06" db="EMBL/GenBank/DDBJ databases">
        <authorList>
            <person name="Kallberg Y."/>
            <person name="Tangrot J."/>
            <person name="Rosling A."/>
        </authorList>
    </citation>
    <scope>NUCLEOTIDE SEQUENCE</scope>
    <source>
        <strain evidence="1">87-6 pot B 2015</strain>
    </source>
</reference>
<evidence type="ECO:0000313" key="2">
    <source>
        <dbReference type="Proteomes" id="UP000789375"/>
    </source>
</evidence>
<dbReference type="EMBL" id="CAJVPP010000192">
    <property type="protein sequence ID" value="CAG8453501.1"/>
    <property type="molecule type" value="Genomic_DNA"/>
</dbReference>
<feature type="non-terminal residue" evidence="1">
    <location>
        <position position="105"/>
    </location>
</feature>
<organism evidence="1 2">
    <name type="scientific">Funneliformis mosseae</name>
    <name type="common">Endomycorrhizal fungus</name>
    <name type="synonym">Glomus mosseae</name>
    <dbReference type="NCBI Taxonomy" id="27381"/>
    <lineage>
        <taxon>Eukaryota</taxon>
        <taxon>Fungi</taxon>
        <taxon>Fungi incertae sedis</taxon>
        <taxon>Mucoromycota</taxon>
        <taxon>Glomeromycotina</taxon>
        <taxon>Glomeromycetes</taxon>
        <taxon>Glomerales</taxon>
        <taxon>Glomeraceae</taxon>
        <taxon>Funneliformis</taxon>
    </lineage>
</organism>
<evidence type="ECO:0000313" key="1">
    <source>
        <dbReference type="EMBL" id="CAG8453501.1"/>
    </source>
</evidence>
<dbReference type="InterPro" id="IPR036388">
    <property type="entry name" value="WH-like_DNA-bd_sf"/>
</dbReference>
<accession>A0A9N8VHS1</accession>
<gene>
    <name evidence="1" type="ORF">FMOSSE_LOCUS1655</name>
</gene>
<comment type="caution">
    <text evidence="1">The sequence shown here is derived from an EMBL/GenBank/DDBJ whole genome shotgun (WGS) entry which is preliminary data.</text>
</comment>
<keyword evidence="2" id="KW-1185">Reference proteome</keyword>
<sequence length="105" mass="12068">MSKRKELSEGERNQIIGAWKCDVPVSVIKEKLNFASTTIKDVIKYYKNTSKVKPPPQSGRKPILTERDKRHLIHVIKEDQKVPLNVLNKKFTQATSTKVSTHTLR</sequence>
<dbReference type="Gene3D" id="1.10.10.10">
    <property type="entry name" value="Winged helix-like DNA-binding domain superfamily/Winged helix DNA-binding domain"/>
    <property type="match status" value="1"/>
</dbReference>
<protein>
    <submittedName>
        <fullName evidence="1">811_t:CDS:1</fullName>
    </submittedName>
</protein>
<dbReference type="Proteomes" id="UP000789375">
    <property type="component" value="Unassembled WGS sequence"/>
</dbReference>
<name>A0A9N8VHS1_FUNMO</name>